<protein>
    <submittedName>
        <fullName evidence="3">DNA polymerase-3 subunit epsilon</fullName>
    </submittedName>
</protein>
<dbReference type="SMART" id="SM00479">
    <property type="entry name" value="EXOIII"/>
    <property type="match status" value="1"/>
</dbReference>
<dbReference type="Gene3D" id="3.30.420.10">
    <property type="entry name" value="Ribonuclease H-like superfamily/Ribonuclease H"/>
    <property type="match status" value="1"/>
</dbReference>
<evidence type="ECO:0000313" key="3">
    <source>
        <dbReference type="EMBL" id="AVX19714.1"/>
    </source>
</evidence>
<feature type="domain" description="Exonuclease" evidence="2">
    <location>
        <begin position="55"/>
        <end position="224"/>
    </location>
</feature>
<dbReference type="NCBIfam" id="TIGR00573">
    <property type="entry name" value="dnaq"/>
    <property type="match status" value="1"/>
</dbReference>
<dbReference type="KEGG" id="cthm:CFE_0515"/>
<dbReference type="CDD" id="cd06127">
    <property type="entry name" value="DEDDh"/>
    <property type="match status" value="1"/>
</dbReference>
<dbReference type="GO" id="GO:0045004">
    <property type="term" value="P:DNA replication proofreading"/>
    <property type="evidence" value="ECO:0007669"/>
    <property type="project" value="TreeGrafter"/>
</dbReference>
<dbReference type="GO" id="GO:0008408">
    <property type="term" value="F:3'-5' exonuclease activity"/>
    <property type="evidence" value="ECO:0007669"/>
    <property type="project" value="TreeGrafter"/>
</dbReference>
<gene>
    <name evidence="3" type="ORF">CFE_0515</name>
</gene>
<dbReference type="Proteomes" id="UP000241323">
    <property type="component" value="Chromosome"/>
</dbReference>
<evidence type="ECO:0000259" key="2">
    <source>
        <dbReference type="SMART" id="SM00479"/>
    </source>
</evidence>
<reference evidence="3 4" key="1">
    <citation type="submission" date="2018-04" db="EMBL/GenBank/DDBJ databases">
        <title>Genomic insights into metabolic versatility of Carboxydocella thermautotrophica capable of coupling hydrogenogenic CO oxidation with the reduction of Fe(III) minerals in Kamchatka hot springs.</title>
        <authorList>
            <person name="Toshchakov S.V."/>
            <person name="Tepliuk A.V."/>
            <person name="Gavrilov S.N."/>
            <person name="Kublanov I.V."/>
            <person name="Lebedinsky A.V."/>
            <person name="Bonch-Osmolovskaya E.A."/>
            <person name="Rusakov V.S."/>
            <person name="Chistyakova N.I."/>
            <person name="Korzhenkov A."/>
            <person name="Zavarsina D.G."/>
            <person name="Sokolova T.G."/>
        </authorList>
    </citation>
    <scope>NUCLEOTIDE SEQUENCE [LARGE SCALE GENOMIC DNA]</scope>
    <source>
        <strain evidence="3 4">019</strain>
    </source>
</reference>
<keyword evidence="1" id="KW-0378">Hydrolase</keyword>
<dbReference type="PANTHER" id="PTHR30231">
    <property type="entry name" value="DNA POLYMERASE III SUBUNIT EPSILON"/>
    <property type="match status" value="1"/>
</dbReference>
<dbReference type="AlphaFoldDB" id="A0A2R4MY25"/>
<proteinExistence type="predicted"/>
<dbReference type="GO" id="GO:0003887">
    <property type="term" value="F:DNA-directed DNA polymerase activity"/>
    <property type="evidence" value="ECO:0007669"/>
    <property type="project" value="InterPro"/>
</dbReference>
<evidence type="ECO:0000313" key="4">
    <source>
        <dbReference type="Proteomes" id="UP000241323"/>
    </source>
</evidence>
<keyword evidence="4" id="KW-1185">Reference proteome</keyword>
<keyword evidence="1" id="KW-0540">Nuclease</keyword>
<dbReference type="Pfam" id="PF00929">
    <property type="entry name" value="RNase_T"/>
    <property type="match status" value="1"/>
</dbReference>
<name>A0A2R4MY25_CARTR</name>
<dbReference type="GO" id="GO:0005829">
    <property type="term" value="C:cytosol"/>
    <property type="evidence" value="ECO:0007669"/>
    <property type="project" value="TreeGrafter"/>
</dbReference>
<dbReference type="PANTHER" id="PTHR30231:SF41">
    <property type="entry name" value="DNA POLYMERASE III SUBUNIT EPSILON"/>
    <property type="match status" value="1"/>
</dbReference>
<organism evidence="3 4">
    <name type="scientific">Carboxydocella thermautotrophica</name>
    <dbReference type="NCBI Taxonomy" id="178899"/>
    <lineage>
        <taxon>Bacteria</taxon>
        <taxon>Bacillati</taxon>
        <taxon>Bacillota</taxon>
        <taxon>Clostridia</taxon>
        <taxon>Eubacteriales</taxon>
        <taxon>Clostridiales Family XVI. Incertae Sedis</taxon>
        <taxon>Carboxydocella</taxon>
    </lineage>
</organism>
<dbReference type="GO" id="GO:0003677">
    <property type="term" value="F:DNA binding"/>
    <property type="evidence" value="ECO:0007669"/>
    <property type="project" value="InterPro"/>
</dbReference>
<dbReference type="FunFam" id="3.30.420.10:FF:000045">
    <property type="entry name" value="3'-5' exonuclease DinG"/>
    <property type="match status" value="1"/>
</dbReference>
<accession>A0A2R4MY25</accession>
<dbReference type="InterPro" id="IPR013520">
    <property type="entry name" value="Ribonucl_H"/>
</dbReference>
<dbReference type="InterPro" id="IPR036397">
    <property type="entry name" value="RNaseH_sf"/>
</dbReference>
<dbReference type="EMBL" id="CP028491">
    <property type="protein sequence ID" value="AVX19714.1"/>
    <property type="molecule type" value="Genomic_DNA"/>
</dbReference>
<dbReference type="SUPFAM" id="SSF53098">
    <property type="entry name" value="Ribonuclease H-like"/>
    <property type="match status" value="1"/>
</dbReference>
<dbReference type="RefSeq" id="WP_159071797.1">
    <property type="nucleotide sequence ID" value="NZ_CP028491.1"/>
</dbReference>
<evidence type="ECO:0000256" key="1">
    <source>
        <dbReference type="ARBA" id="ARBA00022839"/>
    </source>
</evidence>
<dbReference type="InterPro" id="IPR012337">
    <property type="entry name" value="RNaseH-like_sf"/>
</dbReference>
<dbReference type="InterPro" id="IPR006054">
    <property type="entry name" value="DnaQ"/>
</dbReference>
<keyword evidence="1" id="KW-0269">Exonuclease</keyword>
<sequence>MMLRAWLGRTSRLMGFETAGGDRACDSLILTEVKEKLKKFQEQRHNPQTPLREMEFVVFDLETTGLYPFSGDTITSIGAVLIKNGEICPEHSFQELVNPGRPIPPLVTQITGIDNEMVAEADDFLTVFNRFLDFCGNRMLIAHNSDFDLAFINIQLKKALKTKFKPVILDTVVLAMALQPYRSSYTLDSLCTAWQIKTPLRHTALGDALITSRLFLTFLQEFQQRGIKTVGDLLSLLHWRNLL</sequence>